<evidence type="ECO:0000256" key="2">
    <source>
        <dbReference type="ARBA" id="ARBA00022777"/>
    </source>
</evidence>
<protein>
    <submittedName>
        <fullName evidence="5">PfkB family carbohydrate kinase</fullName>
    </submittedName>
</protein>
<reference evidence="5 6" key="1">
    <citation type="submission" date="2014-03" db="EMBL/GenBank/DDBJ databases">
        <title>Genomics of Bifidobacteria.</title>
        <authorList>
            <person name="Ventura M."/>
            <person name="Milani C."/>
            <person name="Lugli G.A."/>
        </authorList>
    </citation>
    <scope>NUCLEOTIDE SEQUENCE [LARGE SCALE GENOMIC DNA]</scope>
    <source>
        <strain evidence="5 6">LMG 11596</strain>
    </source>
</reference>
<dbReference type="RefSeq" id="WP_052295103.1">
    <property type="nucleotide sequence ID" value="NZ_ABXB03000002.1"/>
</dbReference>
<feature type="region of interest" description="Disordered" evidence="3">
    <location>
        <begin position="1"/>
        <end position="41"/>
    </location>
</feature>
<evidence type="ECO:0000256" key="3">
    <source>
        <dbReference type="SAM" id="MobiDB-lite"/>
    </source>
</evidence>
<organism evidence="5 6">
    <name type="scientific">Bifidobacterium gallicum DSM 20093 = LMG 11596</name>
    <dbReference type="NCBI Taxonomy" id="561180"/>
    <lineage>
        <taxon>Bacteria</taxon>
        <taxon>Bacillati</taxon>
        <taxon>Actinomycetota</taxon>
        <taxon>Actinomycetes</taxon>
        <taxon>Bifidobacteriales</taxon>
        <taxon>Bifidobacteriaceae</taxon>
        <taxon>Bifidobacterium</taxon>
    </lineage>
</organism>
<dbReference type="Pfam" id="PF00294">
    <property type="entry name" value="PfkB"/>
    <property type="match status" value="1"/>
</dbReference>
<feature type="domain" description="Carbohydrate kinase PfkB" evidence="4">
    <location>
        <begin position="84"/>
        <end position="349"/>
    </location>
</feature>
<dbReference type="InterPro" id="IPR011611">
    <property type="entry name" value="PfkB_dom"/>
</dbReference>
<dbReference type="PANTHER" id="PTHR10584">
    <property type="entry name" value="SUGAR KINASE"/>
    <property type="match status" value="1"/>
</dbReference>
<evidence type="ECO:0000313" key="6">
    <source>
        <dbReference type="Proteomes" id="UP000029074"/>
    </source>
</evidence>
<accession>A0A087AGH6</accession>
<feature type="compositionally biased region" description="Low complexity" evidence="3">
    <location>
        <begin position="1"/>
        <end position="32"/>
    </location>
</feature>
<dbReference type="InterPro" id="IPR029056">
    <property type="entry name" value="Ribokinase-like"/>
</dbReference>
<dbReference type="EMBL" id="JGYW01000008">
    <property type="protein sequence ID" value="KFI57876.1"/>
    <property type="molecule type" value="Genomic_DNA"/>
</dbReference>
<dbReference type="Proteomes" id="UP000029074">
    <property type="component" value="Unassembled WGS sequence"/>
</dbReference>
<comment type="caution">
    <text evidence="5">The sequence shown here is derived from an EMBL/GenBank/DDBJ whole genome shotgun (WGS) entry which is preliminary data.</text>
</comment>
<dbReference type="PANTHER" id="PTHR10584:SF166">
    <property type="entry name" value="RIBOKINASE"/>
    <property type="match status" value="1"/>
</dbReference>
<evidence type="ECO:0000259" key="4">
    <source>
        <dbReference type="Pfam" id="PF00294"/>
    </source>
</evidence>
<dbReference type="GO" id="GO:0016301">
    <property type="term" value="F:kinase activity"/>
    <property type="evidence" value="ECO:0007669"/>
    <property type="project" value="UniProtKB-KW"/>
</dbReference>
<dbReference type="OrthoDB" id="8578462at2"/>
<name>A0A087AGH6_9BIFI</name>
<keyword evidence="1" id="KW-0808">Transferase</keyword>
<keyword evidence="6" id="KW-1185">Reference proteome</keyword>
<dbReference type="Gene3D" id="3.40.1190.20">
    <property type="match status" value="1"/>
</dbReference>
<dbReference type="AlphaFoldDB" id="A0A087AGH6"/>
<proteinExistence type="predicted"/>
<evidence type="ECO:0000256" key="1">
    <source>
        <dbReference type="ARBA" id="ARBA00022679"/>
    </source>
</evidence>
<keyword evidence="2 5" id="KW-0418">Kinase</keyword>
<dbReference type="SUPFAM" id="SSF53613">
    <property type="entry name" value="Ribokinase-like"/>
    <property type="match status" value="1"/>
</dbReference>
<evidence type="ECO:0000313" key="5">
    <source>
        <dbReference type="EMBL" id="KFI57876.1"/>
    </source>
</evidence>
<sequence>MDHTQPSAAEQTAAAQAATTQPTAAAATTQPAPAQPAPAPHVPTVYSLGQIWVDEMLTLDSFPHPGDFTVAEQAVNAISGSFPVAKAATRMGAQAVIATPMGDGPFAHNITTLMHESGIRHIGPVSTQQDNGYRVILNDGEKKTYIKHFGAETIADAHLYDPVRPETGDVVHILGVALLHSTAQGIRRFLDRPESQPDARQFRLIITPTSRLGDADIDTVRALAAAKPIWSMNRQEATTLADNLGITIDETLGMRISGGFDDRMFSLCEQLGNALGSSLVLRGGSHGVWIKHVGHDVQHVPGFETKGTHIRSAGPCHTGALCAALAHGMDLQQAAQLANAAASLAIQHNRHGIPICPTFEEADALVTDRNESHA</sequence>
<dbReference type="GO" id="GO:0005829">
    <property type="term" value="C:cytosol"/>
    <property type="evidence" value="ECO:0007669"/>
    <property type="project" value="TreeGrafter"/>
</dbReference>
<gene>
    <name evidence="5" type="ORF">BGLCM_1291</name>
</gene>